<feature type="transmembrane region" description="Helical" evidence="11">
    <location>
        <begin position="251"/>
        <end position="273"/>
    </location>
</feature>
<evidence type="ECO:0000256" key="9">
    <source>
        <dbReference type="ARBA" id="ARBA00037295"/>
    </source>
</evidence>
<evidence type="ECO:0000256" key="8">
    <source>
        <dbReference type="ARBA" id="ARBA00023136"/>
    </source>
</evidence>
<keyword evidence="14" id="KW-1185">Reference proteome</keyword>
<dbReference type="PANTHER" id="PTHR43528:SF1">
    <property type="entry name" value="ALPHA-KETOGLUTARATE PERMEASE"/>
    <property type="match status" value="1"/>
</dbReference>
<evidence type="ECO:0000313" key="14">
    <source>
        <dbReference type="Proteomes" id="UP000183413"/>
    </source>
</evidence>
<gene>
    <name evidence="13" type="ORF">SAMN04489713_116103</name>
</gene>
<keyword evidence="6" id="KW-0769">Symport</keyword>
<keyword evidence="3" id="KW-0813">Transport</keyword>
<comment type="function">
    <text evidence="9">May be a proton symporter involved in the uptake of osmolytes such as proline and glycine betaine.</text>
</comment>
<evidence type="ECO:0000256" key="2">
    <source>
        <dbReference type="ARBA" id="ARBA00008240"/>
    </source>
</evidence>
<dbReference type="PROSITE" id="PS00217">
    <property type="entry name" value="SUGAR_TRANSPORT_2"/>
    <property type="match status" value="1"/>
</dbReference>
<dbReference type="SUPFAM" id="SSF103473">
    <property type="entry name" value="MFS general substrate transporter"/>
    <property type="match status" value="1"/>
</dbReference>
<dbReference type="AlphaFoldDB" id="A0A1I5SBA8"/>
<accession>A0A1I5SBA8</accession>
<feature type="transmembrane region" description="Helical" evidence="11">
    <location>
        <begin position="373"/>
        <end position="396"/>
    </location>
</feature>
<name>A0A1I5SBA8_9ACTN</name>
<feature type="transmembrane region" description="Helical" evidence="11">
    <location>
        <begin position="314"/>
        <end position="333"/>
    </location>
</feature>
<keyword evidence="7 11" id="KW-1133">Transmembrane helix</keyword>
<comment type="subcellular location">
    <subcellularLocation>
        <location evidence="1">Cell membrane</location>
        <topology evidence="1">Multi-pass membrane protein</topology>
    </subcellularLocation>
</comment>
<feature type="transmembrane region" description="Helical" evidence="11">
    <location>
        <begin position="34"/>
        <end position="53"/>
    </location>
</feature>
<keyword evidence="8 11" id="KW-0472">Membrane</keyword>
<dbReference type="InterPro" id="IPR020846">
    <property type="entry name" value="MFS_dom"/>
</dbReference>
<feature type="transmembrane region" description="Helical" evidence="11">
    <location>
        <begin position="279"/>
        <end position="302"/>
    </location>
</feature>
<dbReference type="PANTHER" id="PTHR43528">
    <property type="entry name" value="ALPHA-KETOGLUTARATE PERMEASE"/>
    <property type="match status" value="1"/>
</dbReference>
<keyword evidence="5 11" id="KW-0812">Transmembrane</keyword>
<evidence type="ECO:0000256" key="10">
    <source>
        <dbReference type="ARBA" id="ARBA00039918"/>
    </source>
</evidence>
<feature type="transmembrane region" description="Helical" evidence="11">
    <location>
        <begin position="194"/>
        <end position="213"/>
    </location>
</feature>
<dbReference type="Gene3D" id="1.20.1250.20">
    <property type="entry name" value="MFS general substrate transporter like domains"/>
    <property type="match status" value="2"/>
</dbReference>
<evidence type="ECO:0000256" key="7">
    <source>
        <dbReference type="ARBA" id="ARBA00022989"/>
    </source>
</evidence>
<keyword evidence="4" id="KW-1003">Cell membrane</keyword>
<evidence type="ECO:0000256" key="3">
    <source>
        <dbReference type="ARBA" id="ARBA00022448"/>
    </source>
</evidence>
<dbReference type="Pfam" id="PF00083">
    <property type="entry name" value="Sugar_tr"/>
    <property type="match status" value="2"/>
</dbReference>
<evidence type="ECO:0000256" key="6">
    <source>
        <dbReference type="ARBA" id="ARBA00022847"/>
    </source>
</evidence>
<dbReference type="InterPro" id="IPR051084">
    <property type="entry name" value="H+-coupled_symporters"/>
</dbReference>
<sequence length="437" mass="45888">MVQQMENEHDRNEVKPAALRKAIFGGAIGNAVEWFDYTVYGYLAVVIGGVFFPSDNPTASLLASFAVFAIAFAVRPLGGFFFGSLGDRMGRQRTLATVVLLMSGATFAVGLLPGHSTIGILAPVLLVALRLLQGFSAGGEVPGGASLLAEYAPPGRRGFVTCLLQAGSGLGIGLSAVTVLILNSSLSESAMESWGWRVPFLLAGPIGVIGLYIRLRLEDTPDFLALKEAGETSEAPLTEAISGYWRRIIRVIGLTLVQVVSFYIVLVYAQTYFTGQLGFSSTTASVSVILTLVVQVALIPVMGVVSDRIGRRPVLAGASLGFAVLTYPMFVLMNTGALGAAMAGLLVLAVLLAVFQGAAMATLTELFPTRVRYAGFSVGYNVSTALFGGTTPYLAAYLISTTDDHFAPGYYLIVAAVVSLISALTLTETAKTPLSAT</sequence>
<feature type="transmembrane region" description="Helical" evidence="11">
    <location>
        <begin position="339"/>
        <end position="361"/>
    </location>
</feature>
<dbReference type="GO" id="GO:0015293">
    <property type="term" value="F:symporter activity"/>
    <property type="evidence" value="ECO:0007669"/>
    <property type="project" value="UniProtKB-KW"/>
</dbReference>
<dbReference type="EMBL" id="FOVH01000016">
    <property type="protein sequence ID" value="SFP67837.1"/>
    <property type="molecule type" value="Genomic_DNA"/>
</dbReference>
<dbReference type="FunFam" id="1.20.1250.20:FF:000001">
    <property type="entry name" value="Dicarboxylate MFS transporter"/>
    <property type="match status" value="1"/>
</dbReference>
<dbReference type="PROSITE" id="PS50850">
    <property type="entry name" value="MFS"/>
    <property type="match status" value="1"/>
</dbReference>
<dbReference type="Proteomes" id="UP000183413">
    <property type="component" value="Unassembled WGS sequence"/>
</dbReference>
<dbReference type="InterPro" id="IPR005828">
    <property type="entry name" value="MFS_sugar_transport-like"/>
</dbReference>
<protein>
    <recommendedName>
        <fullName evidence="10">Putative proline/betaine transporter</fullName>
    </recommendedName>
</protein>
<comment type="similarity">
    <text evidence="2">Belongs to the major facilitator superfamily. Metabolite:H+ Symporter (MHS) family (TC 2.A.1.6) family.</text>
</comment>
<feature type="transmembrane region" description="Helical" evidence="11">
    <location>
        <begin position="159"/>
        <end position="182"/>
    </location>
</feature>
<evidence type="ECO:0000256" key="4">
    <source>
        <dbReference type="ARBA" id="ARBA00022475"/>
    </source>
</evidence>
<evidence type="ECO:0000256" key="5">
    <source>
        <dbReference type="ARBA" id="ARBA00022692"/>
    </source>
</evidence>
<evidence type="ECO:0000256" key="1">
    <source>
        <dbReference type="ARBA" id="ARBA00004651"/>
    </source>
</evidence>
<organism evidence="13 14">
    <name type="scientific">Actinomadura madurae</name>
    <dbReference type="NCBI Taxonomy" id="1993"/>
    <lineage>
        <taxon>Bacteria</taxon>
        <taxon>Bacillati</taxon>
        <taxon>Actinomycetota</taxon>
        <taxon>Actinomycetes</taxon>
        <taxon>Streptosporangiales</taxon>
        <taxon>Thermomonosporaceae</taxon>
        <taxon>Actinomadura</taxon>
    </lineage>
</organism>
<feature type="transmembrane region" description="Helical" evidence="11">
    <location>
        <begin position="408"/>
        <end position="427"/>
    </location>
</feature>
<dbReference type="eggNOG" id="COG0477">
    <property type="taxonomic scope" value="Bacteria"/>
</dbReference>
<evidence type="ECO:0000313" key="13">
    <source>
        <dbReference type="EMBL" id="SFP67837.1"/>
    </source>
</evidence>
<proteinExistence type="inferred from homology"/>
<dbReference type="InterPro" id="IPR005829">
    <property type="entry name" value="Sugar_transporter_CS"/>
</dbReference>
<dbReference type="InParanoid" id="A0A1I5SBA8"/>
<evidence type="ECO:0000256" key="11">
    <source>
        <dbReference type="SAM" id="Phobius"/>
    </source>
</evidence>
<feature type="transmembrane region" description="Helical" evidence="11">
    <location>
        <begin position="94"/>
        <end position="112"/>
    </location>
</feature>
<dbReference type="InterPro" id="IPR036259">
    <property type="entry name" value="MFS_trans_sf"/>
</dbReference>
<dbReference type="GO" id="GO:0005886">
    <property type="term" value="C:plasma membrane"/>
    <property type="evidence" value="ECO:0007669"/>
    <property type="project" value="UniProtKB-SubCell"/>
</dbReference>
<feature type="transmembrane region" description="Helical" evidence="11">
    <location>
        <begin position="118"/>
        <end position="138"/>
    </location>
</feature>
<feature type="transmembrane region" description="Helical" evidence="11">
    <location>
        <begin position="59"/>
        <end position="82"/>
    </location>
</feature>
<dbReference type="STRING" id="1993.SAMN04489713_116103"/>
<reference evidence="13 14" key="1">
    <citation type="submission" date="2016-10" db="EMBL/GenBank/DDBJ databases">
        <authorList>
            <person name="de Groot N.N."/>
        </authorList>
    </citation>
    <scope>NUCLEOTIDE SEQUENCE [LARGE SCALE GENOMIC DNA]</scope>
    <source>
        <strain evidence="13 14">DSM 43067</strain>
    </source>
</reference>
<feature type="domain" description="Major facilitator superfamily (MFS) profile" evidence="12">
    <location>
        <begin position="22"/>
        <end position="431"/>
    </location>
</feature>
<dbReference type="PROSITE" id="PS00216">
    <property type="entry name" value="SUGAR_TRANSPORT_1"/>
    <property type="match status" value="1"/>
</dbReference>
<evidence type="ECO:0000259" key="12">
    <source>
        <dbReference type="PROSITE" id="PS50850"/>
    </source>
</evidence>